<protein>
    <submittedName>
        <fullName evidence="7">Uncharacterized protein</fullName>
    </submittedName>
</protein>
<reference evidence="7 8" key="1">
    <citation type="submission" date="2019-02" db="EMBL/GenBank/DDBJ databases">
        <title>Genome sequencing of the rare red list fungi Bondarzewia mesenterica.</title>
        <authorList>
            <person name="Buettner E."/>
            <person name="Kellner H."/>
        </authorList>
    </citation>
    <scope>NUCLEOTIDE SEQUENCE [LARGE SCALE GENOMIC DNA]</scope>
    <source>
        <strain evidence="7 8">DSM 108281</strain>
    </source>
</reference>
<evidence type="ECO:0000256" key="1">
    <source>
        <dbReference type="ARBA" id="ARBA00022741"/>
    </source>
</evidence>
<evidence type="ECO:0000256" key="3">
    <source>
        <dbReference type="ARBA" id="ARBA00023224"/>
    </source>
</evidence>
<evidence type="ECO:0000256" key="5">
    <source>
        <dbReference type="SAM" id="MobiDB-lite"/>
    </source>
</evidence>
<dbReference type="Proteomes" id="UP000310158">
    <property type="component" value="Unassembled WGS sequence"/>
</dbReference>
<evidence type="ECO:0000256" key="4">
    <source>
        <dbReference type="PIRSR" id="PIRSR601019-1"/>
    </source>
</evidence>
<name>A0A4S4L4L4_9AGAM</name>
<keyword evidence="6" id="KW-1133">Transmembrane helix</keyword>
<feature type="compositionally biased region" description="Pro residues" evidence="5">
    <location>
        <begin position="641"/>
        <end position="650"/>
    </location>
</feature>
<dbReference type="InterPro" id="IPR001019">
    <property type="entry name" value="Gprotein_alpha_su"/>
</dbReference>
<dbReference type="EMBL" id="SGPL01000979">
    <property type="protein sequence ID" value="THH05648.1"/>
    <property type="molecule type" value="Genomic_DNA"/>
</dbReference>
<evidence type="ECO:0000313" key="8">
    <source>
        <dbReference type="Proteomes" id="UP000310158"/>
    </source>
</evidence>
<dbReference type="Gene3D" id="3.40.50.300">
    <property type="entry name" value="P-loop containing nucleotide triphosphate hydrolases"/>
    <property type="match status" value="1"/>
</dbReference>
<keyword evidence="6" id="KW-0472">Membrane</keyword>
<dbReference type="InterPro" id="IPR011025">
    <property type="entry name" value="GproteinA_insert"/>
</dbReference>
<gene>
    <name evidence="7" type="ORF">EW146_g9848</name>
</gene>
<dbReference type="Pfam" id="PF00503">
    <property type="entry name" value="G-alpha"/>
    <property type="match status" value="1"/>
</dbReference>
<dbReference type="SMART" id="SM00275">
    <property type="entry name" value="G_alpha"/>
    <property type="match status" value="1"/>
</dbReference>
<dbReference type="SUPFAM" id="SSF47895">
    <property type="entry name" value="Transducin (alpha subunit), insertion domain"/>
    <property type="match status" value="1"/>
</dbReference>
<dbReference type="SUPFAM" id="SSF52540">
    <property type="entry name" value="P-loop containing nucleoside triphosphate hydrolases"/>
    <property type="match status" value="1"/>
</dbReference>
<dbReference type="Gene3D" id="1.10.400.10">
    <property type="entry name" value="GI Alpha 1, domain 2-like"/>
    <property type="match status" value="1"/>
</dbReference>
<feature type="compositionally biased region" description="Basic residues" evidence="5">
    <location>
        <begin position="572"/>
        <end position="581"/>
    </location>
</feature>
<feature type="transmembrane region" description="Helical" evidence="6">
    <location>
        <begin position="394"/>
        <end position="418"/>
    </location>
</feature>
<dbReference type="GO" id="GO:0005737">
    <property type="term" value="C:cytoplasm"/>
    <property type="evidence" value="ECO:0007669"/>
    <property type="project" value="TreeGrafter"/>
</dbReference>
<dbReference type="GO" id="GO:0031683">
    <property type="term" value="F:G-protein beta/gamma-subunit complex binding"/>
    <property type="evidence" value="ECO:0007669"/>
    <property type="project" value="InterPro"/>
</dbReference>
<proteinExistence type="predicted"/>
<dbReference type="GO" id="GO:0005834">
    <property type="term" value="C:heterotrimeric G-protein complex"/>
    <property type="evidence" value="ECO:0007669"/>
    <property type="project" value="TreeGrafter"/>
</dbReference>
<keyword evidence="3" id="KW-0807">Transducer</keyword>
<organism evidence="7 8">
    <name type="scientific">Bondarzewia mesenterica</name>
    <dbReference type="NCBI Taxonomy" id="1095465"/>
    <lineage>
        <taxon>Eukaryota</taxon>
        <taxon>Fungi</taxon>
        <taxon>Dikarya</taxon>
        <taxon>Basidiomycota</taxon>
        <taxon>Agaricomycotina</taxon>
        <taxon>Agaricomycetes</taxon>
        <taxon>Russulales</taxon>
        <taxon>Bondarzewiaceae</taxon>
        <taxon>Bondarzewia</taxon>
    </lineage>
</organism>
<dbReference type="PRINTS" id="PR00318">
    <property type="entry name" value="GPROTEINA"/>
</dbReference>
<feature type="transmembrane region" description="Helical" evidence="6">
    <location>
        <begin position="718"/>
        <end position="737"/>
    </location>
</feature>
<dbReference type="GO" id="GO:0003924">
    <property type="term" value="F:GTPase activity"/>
    <property type="evidence" value="ECO:0007669"/>
    <property type="project" value="InterPro"/>
</dbReference>
<dbReference type="PANTHER" id="PTHR10218">
    <property type="entry name" value="GTP-BINDING PROTEIN ALPHA SUBUNIT"/>
    <property type="match status" value="1"/>
</dbReference>
<keyword evidence="8" id="KW-1185">Reference proteome</keyword>
<sequence length="760" mass="85118">MLRDPPRSTRHLNPSHPIWPLTPFLLPLSSFTFTFLPAPEFQRLYTPTAFREDRVHWRAIIQLNLIRSIHAILAALAASRDLLSQSPRTRARTIDSGWDESSDLYSTLGGGGPPSLPLSYSYSSSSDDDRADDELDALALRLLPLRHAEQYLKARLVPPDEDEAVDLGLTQPGGLAKEIFVRPGRWRASVLGCPTRLSEIGGAEDDEPQRVLHACRREMMALWASQRVKEVLAFKRVRLEEESGFFLNDLERLTSDDYMPTDGQSPPSQPRRAAGETQDDRRLGVQVRDGSGPVERHGMAARGCRRFEVPSASLPPPLSSLVHSVNEQTPRLTDDPCSDVSGTDNAFPCPSTRAYVDLVGFLLNNTTATWVPFFDNGASPHSPSKNIIIIKRQLNVLAFFFFVLWVGGGAVDAIIFLAPISAFDQVLTEDLKVNRLVRPLALFFPEDSVLLWKAVCSNKLLAHVDLVVFLNKCDILARKLDAGVRLAKYVRSYGERSNDMDTASKYFRSKFSAIQRVYSPLPRKFYGFCTSVTVRPPHPTLSIASPPPLFIPVRSLLTLVWQKGHGHDRGHPRQRPRHRHPTASPAVQARIAPLSHVISSPHKSFSPNPTPPPPKIYALSPIHAHDPGVARTSLSTADPDSSPPTTPPPARALVDADAIYNTRVRAFAYSRRGVMLVRQKLAHPLSSPRTHFFYPTIRRYDKYDTAVRSEGFSCVTPFLFFFFFFLFLCLFIVIPSYPHHCSYLLSFPFVCYAPMRSRFS</sequence>
<keyword evidence="1 4" id="KW-0547">Nucleotide-binding</keyword>
<feature type="region of interest" description="Disordered" evidence="5">
    <location>
        <begin position="255"/>
        <end position="298"/>
    </location>
</feature>
<dbReference type="InterPro" id="IPR027417">
    <property type="entry name" value="P-loop_NTPase"/>
</dbReference>
<feature type="region of interest" description="Disordered" evidence="5">
    <location>
        <begin position="563"/>
        <end position="584"/>
    </location>
</feature>
<feature type="binding site" evidence="4">
    <location>
        <begin position="471"/>
        <end position="474"/>
    </location>
    <ligand>
        <name>GTP</name>
        <dbReference type="ChEBI" id="CHEBI:37565"/>
    </ligand>
</feature>
<feature type="region of interest" description="Disordered" evidence="5">
    <location>
        <begin position="628"/>
        <end position="650"/>
    </location>
</feature>
<dbReference type="GO" id="GO:0005525">
    <property type="term" value="F:GTP binding"/>
    <property type="evidence" value="ECO:0007669"/>
    <property type="project" value="UniProtKB-KW"/>
</dbReference>
<accession>A0A4S4L4L4</accession>
<dbReference type="GO" id="GO:0007188">
    <property type="term" value="P:adenylate cyclase-modulating G protein-coupled receptor signaling pathway"/>
    <property type="evidence" value="ECO:0007669"/>
    <property type="project" value="TreeGrafter"/>
</dbReference>
<dbReference type="PANTHER" id="PTHR10218:SF360">
    <property type="entry name" value="GUANINE NUCLEOTIDE-BINDING PROTEIN SUBUNIT ALPHA HOMOLOG"/>
    <property type="match status" value="1"/>
</dbReference>
<dbReference type="AlphaFoldDB" id="A0A4S4L4L4"/>
<keyword evidence="2 4" id="KW-0342">GTP-binding</keyword>
<evidence type="ECO:0000256" key="6">
    <source>
        <dbReference type="SAM" id="Phobius"/>
    </source>
</evidence>
<dbReference type="OrthoDB" id="5817230at2759"/>
<evidence type="ECO:0000256" key="2">
    <source>
        <dbReference type="ARBA" id="ARBA00023134"/>
    </source>
</evidence>
<dbReference type="GO" id="GO:0001664">
    <property type="term" value="F:G protein-coupled receptor binding"/>
    <property type="evidence" value="ECO:0007669"/>
    <property type="project" value="TreeGrafter"/>
</dbReference>
<evidence type="ECO:0000313" key="7">
    <source>
        <dbReference type="EMBL" id="THH05648.1"/>
    </source>
</evidence>
<keyword evidence="6" id="KW-0812">Transmembrane</keyword>
<comment type="caution">
    <text evidence="7">The sequence shown here is derived from an EMBL/GenBank/DDBJ whole genome shotgun (WGS) entry which is preliminary data.</text>
</comment>